<name>A0A9P8AL68_9AGAR</name>
<organism evidence="1 2">
    <name type="scientific">Guyanagaster necrorhizus</name>
    <dbReference type="NCBI Taxonomy" id="856835"/>
    <lineage>
        <taxon>Eukaryota</taxon>
        <taxon>Fungi</taxon>
        <taxon>Dikarya</taxon>
        <taxon>Basidiomycota</taxon>
        <taxon>Agaricomycotina</taxon>
        <taxon>Agaricomycetes</taxon>
        <taxon>Agaricomycetidae</taxon>
        <taxon>Agaricales</taxon>
        <taxon>Marasmiineae</taxon>
        <taxon>Physalacriaceae</taxon>
        <taxon>Guyanagaster</taxon>
    </lineage>
</organism>
<reference evidence="1" key="1">
    <citation type="submission" date="2020-11" db="EMBL/GenBank/DDBJ databases">
        <title>Adaptations for nitrogen fixation in a non-lichenized fungal sporocarp promotes dispersal by wood-feeding termites.</title>
        <authorList>
            <consortium name="DOE Joint Genome Institute"/>
            <person name="Koch R.A."/>
            <person name="Yoon G."/>
            <person name="Arayal U."/>
            <person name="Lail K."/>
            <person name="Amirebrahimi M."/>
            <person name="Labutti K."/>
            <person name="Lipzen A."/>
            <person name="Riley R."/>
            <person name="Barry K."/>
            <person name="Henrissat B."/>
            <person name="Grigoriev I.V."/>
            <person name="Herr J.R."/>
            <person name="Aime M.C."/>
        </authorList>
    </citation>
    <scope>NUCLEOTIDE SEQUENCE</scope>
    <source>
        <strain evidence="1">MCA 3950</strain>
    </source>
</reference>
<dbReference type="AlphaFoldDB" id="A0A9P8AL68"/>
<accession>A0A9P8AL68</accession>
<dbReference type="Proteomes" id="UP000812287">
    <property type="component" value="Unassembled WGS sequence"/>
</dbReference>
<protein>
    <submittedName>
        <fullName evidence="1">Uncharacterized protein</fullName>
    </submittedName>
</protein>
<feature type="non-terminal residue" evidence="1">
    <location>
        <position position="1"/>
    </location>
</feature>
<dbReference type="RefSeq" id="XP_043032960.1">
    <property type="nucleotide sequence ID" value="XM_043183891.1"/>
</dbReference>
<keyword evidence="2" id="KW-1185">Reference proteome</keyword>
<evidence type="ECO:0000313" key="2">
    <source>
        <dbReference type="Proteomes" id="UP000812287"/>
    </source>
</evidence>
<dbReference type="OrthoDB" id="198652at2759"/>
<dbReference type="GeneID" id="66106188"/>
<sequence length="58" mass="6497">LSSLCKKIAEKTHPFTKIFINTAVKEDLSWFSSILSNSVGIHFINSTIWTDSDADIII</sequence>
<comment type="caution">
    <text evidence="1">The sequence shown here is derived from an EMBL/GenBank/DDBJ whole genome shotgun (WGS) entry which is preliminary data.</text>
</comment>
<dbReference type="EMBL" id="MU250593">
    <property type="protein sequence ID" value="KAG7439460.1"/>
    <property type="molecule type" value="Genomic_DNA"/>
</dbReference>
<proteinExistence type="predicted"/>
<gene>
    <name evidence="1" type="ORF">BT62DRAFT_913504</name>
</gene>
<evidence type="ECO:0000313" key="1">
    <source>
        <dbReference type="EMBL" id="KAG7439460.1"/>
    </source>
</evidence>